<proteinExistence type="predicted"/>
<evidence type="ECO:0000313" key="2">
    <source>
        <dbReference type="Proteomes" id="UP000289691"/>
    </source>
</evidence>
<dbReference type="Proteomes" id="UP000289691">
    <property type="component" value="Unassembled WGS sequence"/>
</dbReference>
<protein>
    <submittedName>
        <fullName evidence="1">Uncharacterized protein</fullName>
    </submittedName>
</protein>
<gene>
    <name evidence="1" type="ORF">EAF64_17900</name>
</gene>
<name>A0A498KRN0_9EURY</name>
<reference evidence="1 2" key="1">
    <citation type="submission" date="2019-01" db="EMBL/GenBank/DDBJ databases">
        <title>Halorientalis sp. F13-25 a new haloarchaeum isolated from hypersaline water.</title>
        <authorList>
            <person name="Ana D.-V."/>
            <person name="Cristina S.-P."/>
            <person name="Antonio V."/>
        </authorList>
    </citation>
    <scope>NUCLEOTIDE SEQUENCE [LARGE SCALE GENOMIC DNA]</scope>
    <source>
        <strain evidence="1 2">F13-25</strain>
    </source>
</reference>
<dbReference type="RefSeq" id="WP_129070346.1">
    <property type="nucleotide sequence ID" value="NZ_RDFA01000007.1"/>
</dbReference>
<evidence type="ECO:0000313" key="1">
    <source>
        <dbReference type="EMBL" id="RXK47013.1"/>
    </source>
</evidence>
<dbReference type="EMBL" id="RDFA01000007">
    <property type="protein sequence ID" value="RXK47013.1"/>
    <property type="molecule type" value="Genomic_DNA"/>
</dbReference>
<keyword evidence="2" id="KW-1185">Reference proteome</keyword>
<accession>A0A498KRN0</accession>
<sequence>MAAEDKNGDPPRNFMETLLTAVREKYIEEHGEEPPEEFMKEARNKIVHNFASQDRDEHRDIYDALASE</sequence>
<comment type="caution">
    <text evidence="1">The sequence shown here is derived from an EMBL/GenBank/DDBJ whole genome shotgun (WGS) entry which is preliminary data.</text>
</comment>
<dbReference type="AlphaFoldDB" id="A0A498KRN0"/>
<organism evidence="1 2">
    <name type="scientific">Halorientalis pallida</name>
    <dbReference type="NCBI Taxonomy" id="2479928"/>
    <lineage>
        <taxon>Archaea</taxon>
        <taxon>Methanobacteriati</taxon>
        <taxon>Methanobacteriota</taxon>
        <taxon>Stenosarchaea group</taxon>
        <taxon>Halobacteria</taxon>
        <taxon>Halobacteriales</taxon>
        <taxon>Haloarculaceae</taxon>
        <taxon>Halorientalis</taxon>
    </lineage>
</organism>